<keyword evidence="1" id="KW-1133">Transmembrane helix</keyword>
<evidence type="ECO:0000313" key="3">
    <source>
        <dbReference type="Proteomes" id="UP000095759"/>
    </source>
</evidence>
<proteinExistence type="predicted"/>
<keyword evidence="1" id="KW-0472">Membrane</keyword>
<dbReference type="Proteomes" id="UP000095759">
    <property type="component" value="Unassembled WGS sequence"/>
</dbReference>
<evidence type="ECO:0000256" key="1">
    <source>
        <dbReference type="SAM" id="Phobius"/>
    </source>
</evidence>
<dbReference type="EMBL" id="MEHJ01000001">
    <property type="protein sequence ID" value="OEJ29437.1"/>
    <property type="molecule type" value="Genomic_DNA"/>
</dbReference>
<sequence>MPGDLGEALRGLGRGLRVPDVDGPTMAERVLAQIVAEAVAVPVAEPPGRAERLRAWARRRWRRLTAALSGLVVVLVLTPPVRAAVVEWFDFGGVEVRYDPRASAPPERPGASGRPGCREGLTVAEASLRAGFEPALPAGLGEPTAASVSADRRVLSVCWGEVRIDAFRATIDPLFHKSTPVPAAYTEVDGETALWFPERHRLTLLLLDEASRPYARQIRAAGPTLLWQRPEGLTLRLEGVRSMERAVDIAESAD</sequence>
<keyword evidence="1" id="KW-0812">Transmembrane</keyword>
<gene>
    <name evidence="2" type="ORF">AS594_13780</name>
</gene>
<dbReference type="AlphaFoldDB" id="A0A1E5PIT9"/>
<feature type="transmembrane region" description="Helical" evidence="1">
    <location>
        <begin position="64"/>
        <end position="81"/>
    </location>
</feature>
<organism evidence="2 3">
    <name type="scientific">Streptomyces agglomeratus</name>
    <dbReference type="NCBI Taxonomy" id="285458"/>
    <lineage>
        <taxon>Bacteria</taxon>
        <taxon>Bacillati</taxon>
        <taxon>Actinomycetota</taxon>
        <taxon>Actinomycetes</taxon>
        <taxon>Kitasatosporales</taxon>
        <taxon>Streptomycetaceae</taxon>
        <taxon>Streptomyces</taxon>
    </lineage>
</organism>
<keyword evidence="3" id="KW-1185">Reference proteome</keyword>
<comment type="caution">
    <text evidence="2">The sequence shown here is derived from an EMBL/GenBank/DDBJ whole genome shotgun (WGS) entry which is preliminary data.</text>
</comment>
<accession>A0A1E5PIT9</accession>
<reference evidence="2 3" key="1">
    <citation type="submission" date="2016-08" db="EMBL/GenBank/DDBJ databases">
        <title>Complete genome sequence of Streptomyces agglomeratus strain 6-3-2, a novel anti-MRSA actinomycete isolated from Wuli of Tebit, China.</title>
        <authorList>
            <person name="Chen X."/>
        </authorList>
    </citation>
    <scope>NUCLEOTIDE SEQUENCE [LARGE SCALE GENOMIC DNA]</scope>
    <source>
        <strain evidence="2 3">6-3-2</strain>
    </source>
</reference>
<evidence type="ECO:0000313" key="2">
    <source>
        <dbReference type="EMBL" id="OEJ29437.1"/>
    </source>
</evidence>
<protein>
    <submittedName>
        <fullName evidence="2">Uncharacterized protein</fullName>
    </submittedName>
</protein>
<dbReference type="STRING" id="285458.BGM19_23030"/>
<dbReference type="OrthoDB" id="4328209at2"/>
<name>A0A1E5PIT9_9ACTN</name>